<dbReference type="EC" id="3.5.2.6" evidence="2 5"/>
<reference evidence="9 10" key="1">
    <citation type="submission" date="2019-02" db="EMBL/GenBank/DDBJ databases">
        <authorList>
            <person name="Khodamoradi S."/>
            <person name="Hahnke R.L."/>
            <person name="Kaempfer P."/>
            <person name="Schumann P."/>
            <person name="Rohde M."/>
            <person name="Steinert M."/>
            <person name="Luzhetskyy A."/>
            <person name="Wink J."/>
            <person name="Ruckert C."/>
        </authorList>
    </citation>
    <scope>NUCLEOTIDE SEQUENCE [LARGE SCALE GENOMIC DNA]</scope>
    <source>
        <strain evidence="9 10">M2</strain>
    </source>
</reference>
<dbReference type="PANTHER" id="PTHR35333:SF3">
    <property type="entry name" value="BETA-LACTAMASE-TYPE TRANSPEPTIDASE FOLD CONTAINING PROTEIN"/>
    <property type="match status" value="1"/>
</dbReference>
<keyword evidence="10" id="KW-1185">Reference proteome</keyword>
<dbReference type="GO" id="GO:0046677">
    <property type="term" value="P:response to antibiotic"/>
    <property type="evidence" value="ECO:0007669"/>
    <property type="project" value="UniProtKB-UniRule"/>
</dbReference>
<dbReference type="OrthoDB" id="9784149at2"/>
<protein>
    <recommendedName>
        <fullName evidence="2 5">Beta-lactamase</fullName>
        <ecNumber evidence="2 5">3.5.2.6</ecNumber>
    </recommendedName>
</protein>
<dbReference type="InterPro" id="IPR045155">
    <property type="entry name" value="Beta-lactam_cat"/>
</dbReference>
<gene>
    <name evidence="9" type="primary">blaZ</name>
    <name evidence="9" type="ORF">EKD16_18725</name>
</gene>
<dbReference type="InterPro" id="IPR000871">
    <property type="entry name" value="Beta-lactam_class-A"/>
</dbReference>
<evidence type="ECO:0000256" key="3">
    <source>
        <dbReference type="ARBA" id="ARBA00022801"/>
    </source>
</evidence>
<dbReference type="Gene3D" id="3.40.710.10">
    <property type="entry name" value="DD-peptidase/beta-lactamase superfamily"/>
    <property type="match status" value="1"/>
</dbReference>
<evidence type="ECO:0000313" key="9">
    <source>
        <dbReference type="EMBL" id="QBI55508.1"/>
    </source>
</evidence>
<comment type="similarity">
    <text evidence="1 5">Belongs to the class-A beta-lactamase family.</text>
</comment>
<dbReference type="RefSeq" id="WP_131099494.1">
    <property type="nucleotide sequence ID" value="NZ_CP036455.1"/>
</dbReference>
<dbReference type="EMBL" id="CP036455">
    <property type="protein sequence ID" value="QBI55508.1"/>
    <property type="molecule type" value="Genomic_DNA"/>
</dbReference>
<evidence type="ECO:0000256" key="7">
    <source>
        <dbReference type="SAM" id="SignalP"/>
    </source>
</evidence>
<sequence length="319" mass="33456" precursor="true">MLIRSRLAAVSAAAAALAMAPLASCAAAEESAAPAASGSSAPGTPPGAAAAPGQKPVPPGEYRPELLRLEREFDADLGVYALDTGSGEVVSFGADERFAYASTHKAFSAGAVLEQTPMEGLDRRITYTEEDLLDYAPITEKHVDEGMELRAVIDAAVRYSDNTAANLLFEELGGPAGLQAALKEIGDDTTHVDRTEPELNEAAPGDIRDTSTPEAMAATLRKYALGDVLPEEKREILVDMLRRNTTGDDLIRAGVPEGWTVGDKSGAAAYGTRNDIAVLWPPEGDPIVMAVMSERDAEDAEYDDALIAEAAEAAVGALE</sequence>
<dbReference type="PROSITE" id="PS00146">
    <property type="entry name" value="BETA_LACTAMASE_A"/>
    <property type="match status" value="1"/>
</dbReference>
<feature type="domain" description="Beta-lactamase class A catalytic" evidence="8">
    <location>
        <begin position="78"/>
        <end position="292"/>
    </location>
</feature>
<dbReference type="PRINTS" id="PR00118">
    <property type="entry name" value="BLACTAMASEA"/>
</dbReference>
<dbReference type="PANTHER" id="PTHR35333">
    <property type="entry name" value="BETA-LACTAMASE"/>
    <property type="match status" value="1"/>
</dbReference>
<keyword evidence="4 5" id="KW-0046">Antibiotic resistance</keyword>
<dbReference type="Pfam" id="PF13354">
    <property type="entry name" value="Beta-lactamase2"/>
    <property type="match status" value="1"/>
</dbReference>
<evidence type="ECO:0000313" key="10">
    <source>
        <dbReference type="Proteomes" id="UP000292235"/>
    </source>
</evidence>
<feature type="compositionally biased region" description="Low complexity" evidence="6">
    <location>
        <begin position="35"/>
        <end position="53"/>
    </location>
</feature>
<evidence type="ECO:0000256" key="5">
    <source>
        <dbReference type="RuleBase" id="RU361140"/>
    </source>
</evidence>
<evidence type="ECO:0000259" key="8">
    <source>
        <dbReference type="Pfam" id="PF13354"/>
    </source>
</evidence>
<evidence type="ECO:0000256" key="2">
    <source>
        <dbReference type="ARBA" id="ARBA00012865"/>
    </source>
</evidence>
<feature type="region of interest" description="Disordered" evidence="6">
    <location>
        <begin position="35"/>
        <end position="62"/>
    </location>
</feature>
<organism evidence="9 10">
    <name type="scientific">Streptomonospora litoralis</name>
    <dbReference type="NCBI Taxonomy" id="2498135"/>
    <lineage>
        <taxon>Bacteria</taxon>
        <taxon>Bacillati</taxon>
        <taxon>Actinomycetota</taxon>
        <taxon>Actinomycetes</taxon>
        <taxon>Streptosporangiales</taxon>
        <taxon>Nocardiopsidaceae</taxon>
        <taxon>Streptomonospora</taxon>
    </lineage>
</organism>
<evidence type="ECO:0000256" key="1">
    <source>
        <dbReference type="ARBA" id="ARBA00009009"/>
    </source>
</evidence>
<dbReference type="GO" id="GO:0008800">
    <property type="term" value="F:beta-lactamase activity"/>
    <property type="evidence" value="ECO:0007669"/>
    <property type="project" value="UniProtKB-UniRule"/>
</dbReference>
<dbReference type="SUPFAM" id="SSF56601">
    <property type="entry name" value="beta-lactamase/transpeptidase-like"/>
    <property type="match status" value="1"/>
</dbReference>
<evidence type="ECO:0000256" key="4">
    <source>
        <dbReference type="ARBA" id="ARBA00023251"/>
    </source>
</evidence>
<dbReference type="InterPro" id="IPR012338">
    <property type="entry name" value="Beta-lactam/transpept-like"/>
</dbReference>
<accession>A0A4P6Q472</accession>
<keyword evidence="3 5" id="KW-0378">Hydrolase</keyword>
<dbReference type="Proteomes" id="UP000292235">
    <property type="component" value="Chromosome"/>
</dbReference>
<evidence type="ECO:0000256" key="6">
    <source>
        <dbReference type="SAM" id="MobiDB-lite"/>
    </source>
</evidence>
<comment type="catalytic activity">
    <reaction evidence="5">
        <text>a beta-lactam + H2O = a substituted beta-amino acid</text>
        <dbReference type="Rhea" id="RHEA:20401"/>
        <dbReference type="ChEBI" id="CHEBI:15377"/>
        <dbReference type="ChEBI" id="CHEBI:35627"/>
        <dbReference type="ChEBI" id="CHEBI:140347"/>
        <dbReference type="EC" id="3.5.2.6"/>
    </reaction>
</comment>
<name>A0A4P6Q472_9ACTN</name>
<dbReference type="GO" id="GO:0030655">
    <property type="term" value="P:beta-lactam antibiotic catabolic process"/>
    <property type="evidence" value="ECO:0007669"/>
    <property type="project" value="InterPro"/>
</dbReference>
<feature type="chain" id="PRO_5021013683" description="Beta-lactamase" evidence="7">
    <location>
        <begin position="27"/>
        <end position="319"/>
    </location>
</feature>
<dbReference type="NCBIfam" id="NF033103">
    <property type="entry name" value="bla_class_A"/>
    <property type="match status" value="1"/>
</dbReference>
<feature type="signal peptide" evidence="7">
    <location>
        <begin position="1"/>
        <end position="26"/>
    </location>
</feature>
<dbReference type="InterPro" id="IPR023650">
    <property type="entry name" value="Beta-lactam_class-A_AS"/>
</dbReference>
<dbReference type="KEGG" id="strr:EKD16_18725"/>
<dbReference type="AlphaFoldDB" id="A0A4P6Q472"/>
<proteinExistence type="inferred from homology"/>
<keyword evidence="7" id="KW-0732">Signal</keyword>